<sequence>MRLALGLAVVLLLAGCSSDDAAPAASAPEPSSSISTLTPIPLPPPPPPTGRLIADMRQSSRDAAAGRMQVWINNDTADEITPTEISYHDPRFRTTLEVTRMRPVPSQSERGFQILLPRQPACDHPQGSGTITVTYGDETRRVRVEDSTDVAGRYASARCLEIAVAEVADLSWDDEVPASGEEGDPGTLTLVVEPTGRPGPTLTLDTVGGTPVLAPVGTDVWRPDATITGTDAPSRIDLPIKPNRCDDHAFMESGGATAFAINLTLDGEPGTIILRMSVPGAANALRFAKTYCGDLSTVSGGG</sequence>
<dbReference type="RefSeq" id="WP_345179017.1">
    <property type="nucleotide sequence ID" value="NZ_BAABFQ010000007.1"/>
</dbReference>
<protein>
    <submittedName>
        <fullName evidence="3">Uncharacterized protein</fullName>
    </submittedName>
</protein>
<feature type="compositionally biased region" description="Low complexity" evidence="1">
    <location>
        <begin position="20"/>
        <end position="39"/>
    </location>
</feature>
<organism evidence="3 4">
    <name type="scientific">Nocardioides caricicola</name>
    <dbReference type="NCBI Taxonomy" id="634770"/>
    <lineage>
        <taxon>Bacteria</taxon>
        <taxon>Bacillati</taxon>
        <taxon>Actinomycetota</taxon>
        <taxon>Actinomycetes</taxon>
        <taxon>Propionibacteriales</taxon>
        <taxon>Nocardioidaceae</taxon>
        <taxon>Nocardioides</taxon>
    </lineage>
</organism>
<feature type="region of interest" description="Disordered" evidence="1">
    <location>
        <begin position="20"/>
        <end position="53"/>
    </location>
</feature>
<proteinExistence type="predicted"/>
<dbReference type="EMBL" id="JBHSMD010000004">
    <property type="protein sequence ID" value="MFC5493975.1"/>
    <property type="molecule type" value="Genomic_DNA"/>
</dbReference>
<name>A0ABW0N1H5_9ACTN</name>
<accession>A0ABW0N1H5</accession>
<gene>
    <name evidence="3" type="ORF">ACFPKY_12740</name>
</gene>
<evidence type="ECO:0000256" key="1">
    <source>
        <dbReference type="SAM" id="MobiDB-lite"/>
    </source>
</evidence>
<comment type="caution">
    <text evidence="3">The sequence shown here is derived from an EMBL/GenBank/DDBJ whole genome shotgun (WGS) entry which is preliminary data.</text>
</comment>
<feature type="compositionally biased region" description="Pro residues" evidence="1">
    <location>
        <begin position="40"/>
        <end position="49"/>
    </location>
</feature>
<dbReference type="Proteomes" id="UP001595956">
    <property type="component" value="Unassembled WGS sequence"/>
</dbReference>
<reference evidence="4" key="1">
    <citation type="journal article" date="2019" name="Int. J. Syst. Evol. Microbiol.">
        <title>The Global Catalogue of Microorganisms (GCM) 10K type strain sequencing project: providing services to taxonomists for standard genome sequencing and annotation.</title>
        <authorList>
            <consortium name="The Broad Institute Genomics Platform"/>
            <consortium name="The Broad Institute Genome Sequencing Center for Infectious Disease"/>
            <person name="Wu L."/>
            <person name="Ma J."/>
        </authorList>
    </citation>
    <scope>NUCLEOTIDE SEQUENCE [LARGE SCALE GENOMIC DNA]</scope>
    <source>
        <strain evidence="4">KACC 13778</strain>
    </source>
</reference>
<evidence type="ECO:0000313" key="4">
    <source>
        <dbReference type="Proteomes" id="UP001595956"/>
    </source>
</evidence>
<evidence type="ECO:0000313" key="3">
    <source>
        <dbReference type="EMBL" id="MFC5493975.1"/>
    </source>
</evidence>
<evidence type="ECO:0000256" key="2">
    <source>
        <dbReference type="SAM" id="SignalP"/>
    </source>
</evidence>
<feature type="chain" id="PRO_5045535384" evidence="2">
    <location>
        <begin position="22"/>
        <end position="302"/>
    </location>
</feature>
<dbReference type="PROSITE" id="PS51257">
    <property type="entry name" value="PROKAR_LIPOPROTEIN"/>
    <property type="match status" value="1"/>
</dbReference>
<keyword evidence="2" id="KW-0732">Signal</keyword>
<keyword evidence="4" id="KW-1185">Reference proteome</keyword>
<feature type="signal peptide" evidence="2">
    <location>
        <begin position="1"/>
        <end position="21"/>
    </location>
</feature>